<evidence type="ECO:0000256" key="5">
    <source>
        <dbReference type="ARBA" id="ARBA00022692"/>
    </source>
</evidence>
<comment type="similarity">
    <text evidence="2">Belongs to the ABC transporter superfamily. ABCB family. Mitochondrial peptide exporter (TC 3.A.1.212) subfamily.</text>
</comment>
<name>A0A6A6IA04_9PLEO</name>
<feature type="region of interest" description="Disordered" evidence="11">
    <location>
        <begin position="584"/>
        <end position="623"/>
    </location>
</feature>
<keyword evidence="6" id="KW-0677">Repeat</keyword>
<feature type="compositionally biased region" description="Polar residues" evidence="11">
    <location>
        <begin position="591"/>
        <end position="606"/>
    </location>
</feature>
<dbReference type="InterPro" id="IPR011527">
    <property type="entry name" value="ABC1_TM_dom"/>
</dbReference>
<evidence type="ECO:0000256" key="2">
    <source>
        <dbReference type="ARBA" id="ARBA00005580"/>
    </source>
</evidence>
<dbReference type="AlphaFoldDB" id="A0A6A6IA04"/>
<dbReference type="PROSITE" id="PS50929">
    <property type="entry name" value="ABC_TM1F"/>
    <property type="match status" value="2"/>
</dbReference>
<dbReference type="OrthoDB" id="6500128at2759"/>
<dbReference type="GO" id="GO:0005524">
    <property type="term" value="F:ATP binding"/>
    <property type="evidence" value="ECO:0007669"/>
    <property type="project" value="UniProtKB-KW"/>
</dbReference>
<keyword evidence="4" id="KW-0813">Transport</keyword>
<dbReference type="FunFam" id="3.40.50.300:FF:000218">
    <property type="entry name" value="Multidrug ABC transporter ATP-binding protein"/>
    <property type="match status" value="1"/>
</dbReference>
<dbReference type="PANTHER" id="PTHR43394">
    <property type="entry name" value="ATP-DEPENDENT PERMEASE MDL1, MITOCHONDRIAL"/>
    <property type="match status" value="1"/>
</dbReference>
<gene>
    <name evidence="15" type="ORF">BU26DRAFT_486988</name>
</gene>
<evidence type="ECO:0000259" key="14">
    <source>
        <dbReference type="PROSITE" id="PS50929"/>
    </source>
</evidence>
<dbReference type="SMART" id="SM00382">
    <property type="entry name" value="AAA"/>
    <property type="match status" value="2"/>
</dbReference>
<evidence type="ECO:0000256" key="8">
    <source>
        <dbReference type="ARBA" id="ARBA00022840"/>
    </source>
</evidence>
<dbReference type="Proteomes" id="UP000800094">
    <property type="component" value="Unassembled WGS sequence"/>
</dbReference>
<dbReference type="PANTHER" id="PTHR43394:SF11">
    <property type="entry name" value="ATP-BINDING CASSETTE TRANSPORTER"/>
    <property type="match status" value="1"/>
</dbReference>
<evidence type="ECO:0000256" key="11">
    <source>
        <dbReference type="SAM" id="MobiDB-lite"/>
    </source>
</evidence>
<feature type="transmembrane region" description="Helical" evidence="12">
    <location>
        <begin position="801"/>
        <end position="820"/>
    </location>
</feature>
<dbReference type="CDD" id="cd18577">
    <property type="entry name" value="ABC_6TM_Pgp_ABCB1_D1_like"/>
    <property type="match status" value="1"/>
</dbReference>
<feature type="domain" description="ABC transmembrane type-1" evidence="14">
    <location>
        <begin position="12"/>
        <end position="299"/>
    </location>
</feature>
<keyword evidence="8" id="KW-0067">ATP-binding</keyword>
<keyword evidence="5 12" id="KW-0812">Transmembrane</keyword>
<evidence type="ECO:0000256" key="12">
    <source>
        <dbReference type="SAM" id="Phobius"/>
    </source>
</evidence>
<dbReference type="PROSITE" id="PS00211">
    <property type="entry name" value="ABC_TRANSPORTER_1"/>
    <property type="match status" value="2"/>
</dbReference>
<evidence type="ECO:0000313" key="16">
    <source>
        <dbReference type="Proteomes" id="UP000800094"/>
    </source>
</evidence>
<dbReference type="InterPro" id="IPR039421">
    <property type="entry name" value="Type_1_exporter"/>
</dbReference>
<evidence type="ECO:0000256" key="4">
    <source>
        <dbReference type="ARBA" id="ARBA00022448"/>
    </source>
</evidence>
<organism evidence="15 16">
    <name type="scientific">Trematosphaeria pertusa</name>
    <dbReference type="NCBI Taxonomy" id="390896"/>
    <lineage>
        <taxon>Eukaryota</taxon>
        <taxon>Fungi</taxon>
        <taxon>Dikarya</taxon>
        <taxon>Ascomycota</taxon>
        <taxon>Pezizomycotina</taxon>
        <taxon>Dothideomycetes</taxon>
        <taxon>Pleosporomycetidae</taxon>
        <taxon>Pleosporales</taxon>
        <taxon>Massarineae</taxon>
        <taxon>Trematosphaeriaceae</taxon>
        <taxon>Trematosphaeria</taxon>
    </lineage>
</organism>
<feature type="compositionally biased region" description="Low complexity" evidence="11">
    <location>
        <begin position="956"/>
        <end position="965"/>
    </location>
</feature>
<feature type="transmembrane region" description="Helical" evidence="12">
    <location>
        <begin position="240"/>
        <end position="258"/>
    </location>
</feature>
<evidence type="ECO:0000256" key="7">
    <source>
        <dbReference type="ARBA" id="ARBA00022741"/>
    </source>
</evidence>
<dbReference type="Pfam" id="PF00005">
    <property type="entry name" value="ABC_tran"/>
    <property type="match status" value="2"/>
</dbReference>
<dbReference type="GO" id="GO:0016887">
    <property type="term" value="F:ATP hydrolysis activity"/>
    <property type="evidence" value="ECO:0007669"/>
    <property type="project" value="InterPro"/>
</dbReference>
<evidence type="ECO:0000313" key="15">
    <source>
        <dbReference type="EMBL" id="KAF2247404.1"/>
    </source>
</evidence>
<dbReference type="EMBL" id="ML987197">
    <property type="protein sequence ID" value="KAF2247404.1"/>
    <property type="molecule type" value="Genomic_DNA"/>
</dbReference>
<feature type="compositionally biased region" description="Basic and acidic residues" evidence="11">
    <location>
        <begin position="609"/>
        <end position="619"/>
    </location>
</feature>
<dbReference type="SUPFAM" id="SSF52540">
    <property type="entry name" value="P-loop containing nucleoside triphosphate hydrolases"/>
    <property type="match status" value="2"/>
</dbReference>
<proteinExistence type="inferred from homology"/>
<feature type="transmembrane region" description="Helical" evidence="12">
    <location>
        <begin position="772"/>
        <end position="795"/>
    </location>
</feature>
<dbReference type="InterPro" id="IPR036640">
    <property type="entry name" value="ABC1_TM_sf"/>
</dbReference>
<keyword evidence="10 12" id="KW-0472">Membrane</keyword>
<feature type="transmembrane region" description="Helical" evidence="12">
    <location>
        <begin position="157"/>
        <end position="176"/>
    </location>
</feature>
<sequence>MRSQAITITLQVLGGFAAAGAGTARPLMAVLFGDLVNLYNSKRGDEGLAHLKHEINSKVLLLLFVFIGQWILVCAYGILFSIAAMRYTMRMRALYLKAVVSQDIEQVSESNAATDLSVNASVIEDALAEKFGTILQAASTVITSMVIAFYWSWRLTLGLVFVIVVLILKDVITATIDARLERRIQAVEAEATMLAEECISGIRTVTACRASSKFASRYADILDKAKKTAFLKSPVVASQYAITYFAVLSAYALAFWYGTRLLRKGEIDSGGAICIVLISLNTGMNALRLLLPLYGVVSKARAAHSSLKSVMNTQARLDPFSKEGTPLNALYSRIEFHDVDFAYPSRPTVKVLNKLNLTFGAGKITAVIGPSGCGKSSIVALLERFYNASSGHIRINGAGIESYNVKSLRSNVRVVQQDAVLFNDTIFNNIAHGLIGSPYNDLSDREKRRLVIKVCKDMQAHDFISQLPDRYDTIVGNRGSLLSGGQRQRIAIARAIISNPVILIFDEATSALDADSERLVQAAIDRVSRGRTTIIIAHKLATVKRADRIVLMKDGSVSEEGTHESLLRTSDAYVKSWMAQNLAAEERSTENQRFSDGSRTSDSVASSAEKFKEYPEKEPQSVQEDDAVIDMTQDHPISFFHSVRYIVSGSRALQYVCAASMIVCVITGAIYPLQAIIFGNDVVSFQMPESDMVRSINFWSLMFFVLALVSLFAFFALGSLSSIAGTITSRVHREKYFRGLIAQPMAFFEKTTHTPGFLVTGLSSHPSHLQGFVVILSSLAVTTVNLSSVSVLGLIVSWRFALVAIFGAVPIISIAGFLRIQSQSRKSRSLSDPLLDSAQYAAEVIGNIRTVSSFAMEAEVCSMMARKMNMSLRPFYKNTFVTMPLFAFSHSGNMLGVTFSFWYAGTLLVQHKISALDLWIIYFGIVTGAEATSEFFASANSIIHARSSCSRISSISSASTNRTTSPKPLQSEKPVSSSITFDRVSFSYPNVPDNPILHEISFQVPHGQTIAIVGPSGSGKSTIISLLERFYQPSLGQIRIGGVPLGDTDIDTYRDHVSLVSQDTQLFKGTVRDNILLGVPTGEESEETMLKAAREAHIHDFIASLPEGYDTPCGHKGSLFSGGQRQRLAIARALVRNPSILLLDEATSALDTESEGEVKKALRNASVGRTTVAVAHRLSTIRDADCIYVLAGGRIVERGTHGELSRARGVYWGMCQRQDID</sequence>
<evidence type="ECO:0000256" key="9">
    <source>
        <dbReference type="ARBA" id="ARBA00022989"/>
    </source>
</evidence>
<feature type="domain" description="ABC transmembrane type-1" evidence="14">
    <location>
        <begin position="658"/>
        <end position="944"/>
    </location>
</feature>
<dbReference type="InterPro" id="IPR003439">
    <property type="entry name" value="ABC_transporter-like_ATP-bd"/>
</dbReference>
<protein>
    <submittedName>
        <fullName evidence="15">ABC transporter-like protein</fullName>
    </submittedName>
</protein>
<comment type="subcellular location">
    <subcellularLocation>
        <location evidence="1">Membrane</location>
        <topology evidence="1">Multi-pass membrane protein</topology>
    </subcellularLocation>
</comment>
<evidence type="ECO:0000256" key="10">
    <source>
        <dbReference type="ARBA" id="ARBA00023136"/>
    </source>
</evidence>
<dbReference type="InterPro" id="IPR017871">
    <property type="entry name" value="ABC_transporter-like_CS"/>
</dbReference>
<dbReference type="Gene3D" id="1.20.1560.10">
    <property type="entry name" value="ABC transporter type 1, transmembrane domain"/>
    <property type="match status" value="1"/>
</dbReference>
<feature type="domain" description="ABC transporter" evidence="13">
    <location>
        <begin position="334"/>
        <end position="579"/>
    </location>
</feature>
<dbReference type="GO" id="GO:0005743">
    <property type="term" value="C:mitochondrial inner membrane"/>
    <property type="evidence" value="ECO:0007669"/>
    <property type="project" value="TreeGrafter"/>
</dbReference>
<feature type="region of interest" description="Disordered" evidence="11">
    <location>
        <begin position="956"/>
        <end position="975"/>
    </location>
</feature>
<dbReference type="GeneID" id="54579261"/>
<evidence type="ECO:0000256" key="3">
    <source>
        <dbReference type="ARBA" id="ARBA00007577"/>
    </source>
</evidence>
<accession>A0A6A6IA04</accession>
<dbReference type="RefSeq" id="XP_033682408.1">
    <property type="nucleotide sequence ID" value="XM_033825931.1"/>
</dbReference>
<feature type="transmembrane region" description="Helical" evidence="12">
    <location>
        <begin position="652"/>
        <end position="678"/>
    </location>
</feature>
<dbReference type="GO" id="GO:0090374">
    <property type="term" value="P:oligopeptide export from mitochondrion"/>
    <property type="evidence" value="ECO:0007669"/>
    <property type="project" value="TreeGrafter"/>
</dbReference>
<dbReference type="FunFam" id="3.40.50.300:FF:000913">
    <property type="entry name" value="ABC multidrug transporter SitT"/>
    <property type="match status" value="1"/>
</dbReference>
<keyword evidence="7" id="KW-0547">Nucleotide-binding</keyword>
<reference evidence="15" key="1">
    <citation type="journal article" date="2020" name="Stud. Mycol.">
        <title>101 Dothideomycetes genomes: a test case for predicting lifestyles and emergence of pathogens.</title>
        <authorList>
            <person name="Haridas S."/>
            <person name="Albert R."/>
            <person name="Binder M."/>
            <person name="Bloem J."/>
            <person name="Labutti K."/>
            <person name="Salamov A."/>
            <person name="Andreopoulos B."/>
            <person name="Baker S."/>
            <person name="Barry K."/>
            <person name="Bills G."/>
            <person name="Bluhm B."/>
            <person name="Cannon C."/>
            <person name="Castanera R."/>
            <person name="Culley D."/>
            <person name="Daum C."/>
            <person name="Ezra D."/>
            <person name="Gonzalez J."/>
            <person name="Henrissat B."/>
            <person name="Kuo A."/>
            <person name="Liang C."/>
            <person name="Lipzen A."/>
            <person name="Lutzoni F."/>
            <person name="Magnuson J."/>
            <person name="Mondo S."/>
            <person name="Nolan M."/>
            <person name="Ohm R."/>
            <person name="Pangilinan J."/>
            <person name="Park H.-J."/>
            <person name="Ramirez L."/>
            <person name="Alfaro M."/>
            <person name="Sun H."/>
            <person name="Tritt A."/>
            <person name="Yoshinaga Y."/>
            <person name="Zwiers L.-H."/>
            <person name="Turgeon B."/>
            <person name="Goodwin S."/>
            <person name="Spatafora J."/>
            <person name="Crous P."/>
            <person name="Grigoriev I."/>
        </authorList>
    </citation>
    <scope>NUCLEOTIDE SEQUENCE</scope>
    <source>
        <strain evidence="15">CBS 122368</strain>
    </source>
</reference>
<keyword evidence="16" id="KW-1185">Reference proteome</keyword>
<dbReference type="Pfam" id="PF00664">
    <property type="entry name" value="ABC_membrane"/>
    <property type="match status" value="2"/>
</dbReference>
<feature type="transmembrane region" description="Helical" evidence="12">
    <location>
        <begin position="59"/>
        <end position="82"/>
    </location>
</feature>
<dbReference type="PROSITE" id="PS50893">
    <property type="entry name" value="ABC_TRANSPORTER_2"/>
    <property type="match status" value="2"/>
</dbReference>
<feature type="domain" description="ABC transporter" evidence="13">
    <location>
        <begin position="979"/>
        <end position="1217"/>
    </location>
</feature>
<evidence type="ECO:0000256" key="1">
    <source>
        <dbReference type="ARBA" id="ARBA00004141"/>
    </source>
</evidence>
<evidence type="ECO:0000256" key="6">
    <source>
        <dbReference type="ARBA" id="ARBA00022737"/>
    </source>
</evidence>
<feature type="transmembrane region" description="Helical" evidence="12">
    <location>
        <begin position="880"/>
        <end position="904"/>
    </location>
</feature>
<comment type="similarity">
    <text evidence="3">Belongs to the ABC transporter superfamily. ABCB family. Multidrug resistance exporter (TC 3.A.1.201) subfamily.</text>
</comment>
<dbReference type="SUPFAM" id="SSF90123">
    <property type="entry name" value="ABC transporter transmembrane region"/>
    <property type="match status" value="2"/>
</dbReference>
<dbReference type="Gene3D" id="3.40.50.300">
    <property type="entry name" value="P-loop containing nucleotide triphosphate hydrolases"/>
    <property type="match status" value="2"/>
</dbReference>
<feature type="transmembrane region" description="Helical" evidence="12">
    <location>
        <begin position="698"/>
        <end position="720"/>
    </location>
</feature>
<keyword evidence="9 12" id="KW-1133">Transmembrane helix</keyword>
<evidence type="ECO:0000259" key="13">
    <source>
        <dbReference type="PROSITE" id="PS50893"/>
    </source>
</evidence>
<dbReference type="GO" id="GO:0015421">
    <property type="term" value="F:ABC-type oligopeptide transporter activity"/>
    <property type="evidence" value="ECO:0007669"/>
    <property type="project" value="TreeGrafter"/>
</dbReference>
<dbReference type="InterPro" id="IPR027417">
    <property type="entry name" value="P-loop_NTPase"/>
</dbReference>
<dbReference type="CDD" id="cd18578">
    <property type="entry name" value="ABC_6TM_Pgp_ABCB1_D2_like"/>
    <property type="match status" value="1"/>
</dbReference>
<dbReference type="InterPro" id="IPR003593">
    <property type="entry name" value="AAA+_ATPase"/>
</dbReference>